<dbReference type="Gramene" id="PRQ15833">
    <property type="protein sequence ID" value="PRQ15833"/>
    <property type="gene ID" value="RchiOBHm_Chr7g0177721"/>
</dbReference>
<keyword evidence="6 8" id="KW-1133">Transmembrane helix</keyword>
<comment type="subcellular location">
    <subcellularLocation>
        <location evidence="1 8">Cell membrane</location>
        <topology evidence="1 8">Multi-pass membrane protein</topology>
    </subcellularLocation>
</comment>
<keyword evidence="5 8" id="KW-0812">Transmembrane</keyword>
<evidence type="ECO:0000256" key="6">
    <source>
        <dbReference type="ARBA" id="ARBA00022989"/>
    </source>
</evidence>
<keyword evidence="11" id="KW-1185">Reference proteome</keyword>
<evidence type="ECO:0000313" key="11">
    <source>
        <dbReference type="Proteomes" id="UP000238479"/>
    </source>
</evidence>
<dbReference type="OMA" id="MPEFDFY"/>
<evidence type="ECO:0000256" key="5">
    <source>
        <dbReference type="ARBA" id="ARBA00022692"/>
    </source>
</evidence>
<dbReference type="PANTHER" id="PTHR33573:SF17">
    <property type="entry name" value="CASP-LIKE PROTEIN 4D1"/>
    <property type="match status" value="1"/>
</dbReference>
<gene>
    <name evidence="10" type="ORF">RchiOBHm_Chr7g0177721</name>
</gene>
<comment type="caution">
    <text evidence="10">The sequence shown here is derived from an EMBL/GenBank/DDBJ whole genome shotgun (WGS) entry which is preliminary data.</text>
</comment>
<feature type="transmembrane region" description="Helical" evidence="8">
    <location>
        <begin position="95"/>
        <end position="112"/>
    </location>
</feature>
<comment type="subunit">
    <text evidence="3 8">Homodimer and heterodimers.</text>
</comment>
<evidence type="ECO:0000256" key="8">
    <source>
        <dbReference type="RuleBase" id="RU361233"/>
    </source>
</evidence>
<organism evidence="10 11">
    <name type="scientific">Rosa chinensis</name>
    <name type="common">China rose</name>
    <dbReference type="NCBI Taxonomy" id="74649"/>
    <lineage>
        <taxon>Eukaryota</taxon>
        <taxon>Viridiplantae</taxon>
        <taxon>Streptophyta</taxon>
        <taxon>Embryophyta</taxon>
        <taxon>Tracheophyta</taxon>
        <taxon>Spermatophyta</taxon>
        <taxon>Magnoliopsida</taxon>
        <taxon>eudicotyledons</taxon>
        <taxon>Gunneridae</taxon>
        <taxon>Pentapetalae</taxon>
        <taxon>rosids</taxon>
        <taxon>fabids</taxon>
        <taxon>Rosales</taxon>
        <taxon>Rosaceae</taxon>
        <taxon>Rosoideae</taxon>
        <taxon>Rosoideae incertae sedis</taxon>
        <taxon>Rosa</taxon>
    </lineage>
</organism>
<reference evidence="10 11" key="1">
    <citation type="journal article" date="2018" name="Nat. Genet.">
        <title>The Rosa genome provides new insights in the design of modern roses.</title>
        <authorList>
            <person name="Bendahmane M."/>
        </authorList>
    </citation>
    <scope>NUCLEOTIDE SEQUENCE [LARGE SCALE GENOMIC DNA]</scope>
    <source>
        <strain evidence="11">cv. Old Blush</strain>
    </source>
</reference>
<feature type="transmembrane region" description="Helical" evidence="8">
    <location>
        <begin position="48"/>
        <end position="74"/>
    </location>
</feature>
<dbReference type="PANTHER" id="PTHR33573">
    <property type="entry name" value="CASP-LIKE PROTEIN 4A4"/>
    <property type="match status" value="1"/>
</dbReference>
<dbReference type="GO" id="GO:0005886">
    <property type="term" value="C:plasma membrane"/>
    <property type="evidence" value="ECO:0007669"/>
    <property type="project" value="UniProtKB-SubCell"/>
</dbReference>
<protein>
    <recommendedName>
        <fullName evidence="8">CASP-like protein</fullName>
    </recommendedName>
</protein>
<comment type="similarity">
    <text evidence="2 8">Belongs to the Casparian strip membrane proteins (CASP) family.</text>
</comment>
<keyword evidence="7 8" id="KW-0472">Membrane</keyword>
<dbReference type="Proteomes" id="UP000238479">
    <property type="component" value="Chromosome 7"/>
</dbReference>
<proteinExistence type="inferred from homology"/>
<feature type="transmembrane region" description="Helical" evidence="8">
    <location>
        <begin position="7"/>
        <end position="28"/>
    </location>
</feature>
<dbReference type="EMBL" id="PDCK01000045">
    <property type="protein sequence ID" value="PRQ15833.1"/>
    <property type="molecule type" value="Genomic_DNA"/>
</dbReference>
<evidence type="ECO:0000256" key="3">
    <source>
        <dbReference type="ARBA" id="ARBA00011489"/>
    </source>
</evidence>
<sequence>MSKAIPALVLVFRILTLAACVASGLLLVLDNFKDEDGDRLHFYDIITFRHVLSAAAIGAAYSLLQLPFNIYYACTNKRLIRNRSMPEFDFYSDKVVTLVLASGVGAGFAAGFELKKFFKLLLQVASLGIDYNNFDQELAKYNDFFEKAIISSGILLVGAVCMAVVSILTSITRTSNSGFFG</sequence>
<dbReference type="AlphaFoldDB" id="A0A2P6P1M3"/>
<feature type="domain" description="Casparian strip membrane protein" evidence="9">
    <location>
        <begin position="6"/>
        <end position="111"/>
    </location>
</feature>
<name>A0A2P6P1M3_ROSCH</name>
<evidence type="ECO:0000313" key="10">
    <source>
        <dbReference type="EMBL" id="PRQ15833.1"/>
    </source>
</evidence>
<evidence type="ECO:0000256" key="7">
    <source>
        <dbReference type="ARBA" id="ARBA00023136"/>
    </source>
</evidence>
<evidence type="ECO:0000256" key="1">
    <source>
        <dbReference type="ARBA" id="ARBA00004651"/>
    </source>
</evidence>
<evidence type="ECO:0000256" key="2">
    <source>
        <dbReference type="ARBA" id="ARBA00007651"/>
    </source>
</evidence>
<evidence type="ECO:0000256" key="4">
    <source>
        <dbReference type="ARBA" id="ARBA00022475"/>
    </source>
</evidence>
<accession>A0A2P6P1M3</accession>
<dbReference type="InterPro" id="IPR006702">
    <property type="entry name" value="CASP_dom"/>
</dbReference>
<keyword evidence="4 8" id="KW-1003">Cell membrane</keyword>
<feature type="transmembrane region" description="Helical" evidence="8">
    <location>
        <begin position="148"/>
        <end position="171"/>
    </location>
</feature>
<evidence type="ECO:0000259" key="9">
    <source>
        <dbReference type="Pfam" id="PF04535"/>
    </source>
</evidence>
<dbReference type="Pfam" id="PF04535">
    <property type="entry name" value="CASP_dom"/>
    <property type="match status" value="1"/>
</dbReference>